<feature type="chain" id="PRO_5033114224" description="FAD:protein FMN transferase" evidence="12">
    <location>
        <begin position="20"/>
        <end position="341"/>
    </location>
</feature>
<keyword evidence="6 10" id="KW-0274">FAD</keyword>
<reference evidence="13 14" key="1">
    <citation type="submission" date="2020-01" db="EMBL/GenBank/DDBJ databases">
        <title>Novel species isolated from a subtropical stream in China.</title>
        <authorList>
            <person name="Lu H."/>
        </authorList>
    </citation>
    <scope>NUCLEOTIDE SEQUENCE [LARGE SCALE GENOMIC DNA]</scope>
    <source>
        <strain evidence="13 14">FT82W</strain>
    </source>
</reference>
<dbReference type="PANTHER" id="PTHR30040:SF2">
    <property type="entry name" value="FAD:PROTEIN FMN TRANSFERASE"/>
    <property type="match status" value="1"/>
</dbReference>
<keyword evidence="12" id="KW-1003">Cell membrane</keyword>
<dbReference type="InterPro" id="IPR003374">
    <property type="entry name" value="ApbE-like_sf"/>
</dbReference>
<evidence type="ECO:0000256" key="6">
    <source>
        <dbReference type="ARBA" id="ARBA00022827"/>
    </source>
</evidence>
<keyword evidence="12" id="KW-0732">Signal</keyword>
<dbReference type="InterPro" id="IPR024932">
    <property type="entry name" value="ApbE"/>
</dbReference>
<evidence type="ECO:0000256" key="8">
    <source>
        <dbReference type="ARBA" id="ARBA00031306"/>
    </source>
</evidence>
<comment type="similarity">
    <text evidence="10 12">Belongs to the ApbE family.</text>
</comment>
<comment type="function">
    <text evidence="12">Flavin transferase that catalyzes the transfer of the FMN moiety of FAD and its covalent binding to the hydroxyl group of a threonine residue in a target flavoprotein.</text>
</comment>
<dbReference type="PIRSF" id="PIRSF006268">
    <property type="entry name" value="ApbE"/>
    <property type="match status" value="1"/>
</dbReference>
<evidence type="ECO:0000313" key="14">
    <source>
        <dbReference type="Proteomes" id="UP000470302"/>
    </source>
</evidence>
<keyword evidence="12" id="KW-0997">Cell inner membrane</keyword>
<dbReference type="EMBL" id="WWCW01000213">
    <property type="protein sequence ID" value="MYM91501.1"/>
    <property type="molecule type" value="Genomic_DNA"/>
</dbReference>
<organism evidence="13 14">
    <name type="scientific">Duganella vulcania</name>
    <dbReference type="NCBI Taxonomy" id="2692166"/>
    <lineage>
        <taxon>Bacteria</taxon>
        <taxon>Pseudomonadati</taxon>
        <taxon>Pseudomonadota</taxon>
        <taxon>Betaproteobacteria</taxon>
        <taxon>Burkholderiales</taxon>
        <taxon>Oxalobacteraceae</taxon>
        <taxon>Telluria group</taxon>
        <taxon>Duganella</taxon>
    </lineage>
</organism>
<sequence length="341" mass="37039">MLWNFVRRAAVLAAALWLAAGCARQEQRHVTQGHVFGTTVEVTIYGGTRQHADAAAAKVLSEFDRLHRKLHAWEPSMLTGLNASIERGEPFQGDEEMVGLLQSATKLSASSDQLFNPAIGHLIRLWGFQSSDICAHTPSAEEVRRWVDARPSLSDLRYDGTTISSVNPAVMIDLGGYAKGYALDRAAAILRAEHVQAALVNIGGNVLALGQPGDRPWQVGIRDPRGSGTLAMVTLHDNEAIGTSGDYERYFMKDGKRRPHIIDPRTGYPIDLVASVTIITSGGSDVGLRSDGNSKPLFITGPAGWEAMSRRLGLNEVMMVDTTRRVLLTAAMRSRLEGSVQ</sequence>
<feature type="binding site" evidence="11">
    <location>
        <position position="176"/>
    </location>
    <ligand>
        <name>Mg(2+)</name>
        <dbReference type="ChEBI" id="CHEBI:18420"/>
    </ligand>
</feature>
<dbReference type="GO" id="GO:0016740">
    <property type="term" value="F:transferase activity"/>
    <property type="evidence" value="ECO:0007669"/>
    <property type="project" value="UniProtKB-UniRule"/>
</dbReference>
<evidence type="ECO:0000256" key="12">
    <source>
        <dbReference type="RuleBase" id="RU363002"/>
    </source>
</evidence>
<protein>
    <recommendedName>
        <fullName evidence="2 10">FAD:protein FMN transferase</fullName>
        <ecNumber evidence="1 10">2.7.1.180</ecNumber>
    </recommendedName>
    <alternativeName>
        <fullName evidence="8 10">Flavin transferase</fullName>
    </alternativeName>
</protein>
<accession>A0A845GC61</accession>
<keyword evidence="7 10" id="KW-0460">Magnesium</keyword>
<dbReference type="EC" id="2.7.1.180" evidence="1 10"/>
<keyword evidence="4 10" id="KW-0808">Transferase</keyword>
<gene>
    <name evidence="13" type="ORF">GTP91_30535</name>
</gene>
<dbReference type="RefSeq" id="WP_161100129.1">
    <property type="nucleotide sequence ID" value="NZ_WWCW01000213.1"/>
</dbReference>
<dbReference type="Proteomes" id="UP000470302">
    <property type="component" value="Unassembled WGS sequence"/>
</dbReference>
<feature type="signal peptide" evidence="12">
    <location>
        <begin position="1"/>
        <end position="19"/>
    </location>
</feature>
<feature type="binding site" evidence="11">
    <location>
        <position position="291"/>
    </location>
    <ligand>
        <name>Mg(2+)</name>
        <dbReference type="ChEBI" id="CHEBI:18420"/>
    </ligand>
</feature>
<evidence type="ECO:0000256" key="11">
    <source>
        <dbReference type="PIRSR" id="PIRSR006268-2"/>
    </source>
</evidence>
<evidence type="ECO:0000256" key="3">
    <source>
        <dbReference type="ARBA" id="ARBA00022630"/>
    </source>
</evidence>
<keyword evidence="12" id="KW-0449">Lipoprotein</keyword>
<name>A0A845GC61_9BURK</name>
<comment type="cofactor">
    <cofactor evidence="11">
        <name>Mg(2+)</name>
        <dbReference type="ChEBI" id="CHEBI:18420"/>
    </cofactor>
    <cofactor evidence="11">
        <name>Mn(2+)</name>
        <dbReference type="ChEBI" id="CHEBI:29035"/>
    </cofactor>
    <text evidence="11">Magnesium. Can also use manganese.</text>
</comment>
<comment type="subcellular location">
    <subcellularLocation>
        <location evidence="12">Cell inner membrane</location>
        <topology evidence="12">Lipid-anchor</topology>
        <orientation evidence="12">Periplasmic side</orientation>
    </subcellularLocation>
</comment>
<dbReference type="Pfam" id="PF02424">
    <property type="entry name" value="ApbE"/>
    <property type="match status" value="1"/>
</dbReference>
<evidence type="ECO:0000256" key="4">
    <source>
        <dbReference type="ARBA" id="ARBA00022679"/>
    </source>
</evidence>
<keyword evidence="3 10" id="KW-0285">Flavoprotein</keyword>
<dbReference type="Gene3D" id="3.10.520.10">
    <property type="entry name" value="ApbE-like domains"/>
    <property type="match status" value="1"/>
</dbReference>
<keyword evidence="12" id="KW-0472">Membrane</keyword>
<comment type="catalytic activity">
    <reaction evidence="9 10 12">
        <text>L-threonyl-[protein] + FAD = FMN-L-threonyl-[protein] + AMP + H(+)</text>
        <dbReference type="Rhea" id="RHEA:36847"/>
        <dbReference type="Rhea" id="RHEA-COMP:11060"/>
        <dbReference type="Rhea" id="RHEA-COMP:11061"/>
        <dbReference type="ChEBI" id="CHEBI:15378"/>
        <dbReference type="ChEBI" id="CHEBI:30013"/>
        <dbReference type="ChEBI" id="CHEBI:57692"/>
        <dbReference type="ChEBI" id="CHEBI:74257"/>
        <dbReference type="ChEBI" id="CHEBI:456215"/>
        <dbReference type="EC" id="2.7.1.180"/>
    </reaction>
</comment>
<dbReference type="PROSITE" id="PS51257">
    <property type="entry name" value="PROKAR_LIPOPROTEIN"/>
    <property type="match status" value="1"/>
</dbReference>
<evidence type="ECO:0000256" key="1">
    <source>
        <dbReference type="ARBA" id="ARBA00011955"/>
    </source>
</evidence>
<evidence type="ECO:0000313" key="13">
    <source>
        <dbReference type="EMBL" id="MYM91501.1"/>
    </source>
</evidence>
<evidence type="ECO:0000256" key="5">
    <source>
        <dbReference type="ARBA" id="ARBA00022723"/>
    </source>
</evidence>
<keyword evidence="5 10" id="KW-0479">Metal-binding</keyword>
<dbReference type="AlphaFoldDB" id="A0A845GC61"/>
<proteinExistence type="inferred from homology"/>
<comment type="caution">
    <text evidence="13">The sequence shown here is derived from an EMBL/GenBank/DDBJ whole genome shotgun (WGS) entry which is preliminary data.</text>
</comment>
<evidence type="ECO:0000256" key="10">
    <source>
        <dbReference type="PIRNR" id="PIRNR006268"/>
    </source>
</evidence>
<evidence type="ECO:0000256" key="7">
    <source>
        <dbReference type="ARBA" id="ARBA00022842"/>
    </source>
</evidence>
<dbReference type="GO" id="GO:0005886">
    <property type="term" value="C:plasma membrane"/>
    <property type="evidence" value="ECO:0007669"/>
    <property type="project" value="UniProtKB-SubCell"/>
</dbReference>
<dbReference type="PANTHER" id="PTHR30040">
    <property type="entry name" value="THIAMINE BIOSYNTHESIS LIPOPROTEIN APBE"/>
    <property type="match status" value="1"/>
</dbReference>
<dbReference type="GO" id="GO:0046872">
    <property type="term" value="F:metal ion binding"/>
    <property type="evidence" value="ECO:0007669"/>
    <property type="project" value="UniProtKB-UniRule"/>
</dbReference>
<dbReference type="SUPFAM" id="SSF143631">
    <property type="entry name" value="ApbE-like"/>
    <property type="match status" value="1"/>
</dbReference>
<evidence type="ECO:0000256" key="2">
    <source>
        <dbReference type="ARBA" id="ARBA00016337"/>
    </source>
</evidence>
<evidence type="ECO:0000256" key="9">
    <source>
        <dbReference type="ARBA" id="ARBA00048540"/>
    </source>
</evidence>